<evidence type="ECO:0000256" key="11">
    <source>
        <dbReference type="ARBA" id="ARBA00029774"/>
    </source>
</evidence>
<reference evidence="16 17" key="1">
    <citation type="journal article" date="2016" name="Front. Microbiol.">
        <title>Fuerstia marisgermanicae gen. nov., sp. nov., an Unusual Member of the Phylum Planctomycetes from the German Wadden Sea.</title>
        <authorList>
            <person name="Kohn T."/>
            <person name="Heuer A."/>
            <person name="Jogler M."/>
            <person name="Vollmers J."/>
            <person name="Boedeker C."/>
            <person name="Bunk B."/>
            <person name="Rast P."/>
            <person name="Borchert D."/>
            <person name="Glockner I."/>
            <person name="Freese H.M."/>
            <person name="Klenk H.P."/>
            <person name="Overmann J."/>
            <person name="Kaster A.K."/>
            <person name="Rohde M."/>
            <person name="Wiegand S."/>
            <person name="Jogler C."/>
        </authorList>
    </citation>
    <scope>NUCLEOTIDE SEQUENCE [LARGE SCALE GENOMIC DNA]</scope>
    <source>
        <strain evidence="16 17">NH11</strain>
    </source>
</reference>
<evidence type="ECO:0000256" key="2">
    <source>
        <dbReference type="ARBA" id="ARBA00007663"/>
    </source>
</evidence>
<dbReference type="InterPro" id="IPR038385">
    <property type="entry name" value="Sua5/YwlC_C"/>
</dbReference>
<dbReference type="Pfam" id="PF03481">
    <property type="entry name" value="Sua5_C"/>
    <property type="match status" value="1"/>
</dbReference>
<dbReference type="PANTHER" id="PTHR17490:SF16">
    <property type="entry name" value="THREONYLCARBAMOYL-AMP SYNTHASE"/>
    <property type="match status" value="1"/>
</dbReference>
<evidence type="ECO:0000256" key="10">
    <source>
        <dbReference type="ARBA" id="ARBA00022840"/>
    </source>
</evidence>
<evidence type="ECO:0000259" key="15">
    <source>
        <dbReference type="PROSITE" id="PS51163"/>
    </source>
</evidence>
<dbReference type="Gene3D" id="3.90.870.10">
    <property type="entry name" value="DHBP synthase"/>
    <property type="match status" value="1"/>
</dbReference>
<comment type="function">
    <text evidence="13">Required for the formation of a threonylcarbamoyl group on adenosine at position 37 (t(6)A37) in tRNAs that read codons beginning with adenine.</text>
</comment>
<dbReference type="InterPro" id="IPR006070">
    <property type="entry name" value="Sua5-like_dom"/>
</dbReference>
<proteinExistence type="inferred from homology"/>
<gene>
    <name evidence="16" type="primary">rimN</name>
    <name evidence="16" type="ORF">Fuma_04409</name>
</gene>
<dbReference type="AlphaFoldDB" id="A0A1P8WL32"/>
<dbReference type="GO" id="GO:0061710">
    <property type="term" value="F:L-threonylcarbamoyladenylate synthase"/>
    <property type="evidence" value="ECO:0007669"/>
    <property type="project" value="UniProtKB-EC"/>
</dbReference>
<keyword evidence="9 13" id="KW-0547">Nucleotide-binding</keyword>
<dbReference type="Pfam" id="PF01300">
    <property type="entry name" value="Sua5_yciO_yrdC"/>
    <property type="match status" value="1"/>
</dbReference>
<evidence type="ECO:0000256" key="8">
    <source>
        <dbReference type="ARBA" id="ARBA00022695"/>
    </source>
</evidence>
<keyword evidence="7 13" id="KW-0819">tRNA processing</keyword>
<keyword evidence="8 13" id="KW-0548">Nucleotidyltransferase</keyword>
<dbReference type="OrthoDB" id="9814580at2"/>
<dbReference type="InterPro" id="IPR005145">
    <property type="entry name" value="Sua5_C"/>
</dbReference>
<evidence type="ECO:0000256" key="6">
    <source>
        <dbReference type="ARBA" id="ARBA00022679"/>
    </source>
</evidence>
<evidence type="ECO:0000256" key="12">
    <source>
        <dbReference type="ARBA" id="ARBA00048366"/>
    </source>
</evidence>
<dbReference type="EMBL" id="CP017641">
    <property type="protein sequence ID" value="APZ94770.1"/>
    <property type="molecule type" value="Genomic_DNA"/>
</dbReference>
<organism evidence="16 17">
    <name type="scientific">Fuerstiella marisgermanici</name>
    <dbReference type="NCBI Taxonomy" id="1891926"/>
    <lineage>
        <taxon>Bacteria</taxon>
        <taxon>Pseudomonadati</taxon>
        <taxon>Planctomycetota</taxon>
        <taxon>Planctomycetia</taxon>
        <taxon>Planctomycetales</taxon>
        <taxon>Planctomycetaceae</taxon>
        <taxon>Fuerstiella</taxon>
    </lineage>
</organism>
<dbReference type="EC" id="2.7.7.87" evidence="3 13"/>
<dbReference type="NCBIfam" id="TIGR00057">
    <property type="entry name" value="L-threonylcarbamoyladenylate synthase"/>
    <property type="match status" value="1"/>
</dbReference>
<dbReference type="GO" id="GO:0008033">
    <property type="term" value="P:tRNA processing"/>
    <property type="evidence" value="ECO:0007669"/>
    <property type="project" value="UniProtKB-KW"/>
</dbReference>
<dbReference type="PIRSF" id="PIRSF004930">
    <property type="entry name" value="Tln_factor_SUA5"/>
    <property type="match status" value="1"/>
</dbReference>
<evidence type="ECO:0000256" key="9">
    <source>
        <dbReference type="ARBA" id="ARBA00022741"/>
    </source>
</evidence>
<evidence type="ECO:0000256" key="5">
    <source>
        <dbReference type="ARBA" id="ARBA00022490"/>
    </source>
</evidence>
<dbReference type="InterPro" id="IPR050156">
    <property type="entry name" value="TC-AMP_synthase_SUA5"/>
</dbReference>
<name>A0A1P8WL32_9PLAN</name>
<dbReference type="FunFam" id="3.90.870.10:FF:000009">
    <property type="entry name" value="Threonylcarbamoyl-AMP synthase, putative"/>
    <property type="match status" value="1"/>
</dbReference>
<dbReference type="KEGG" id="fmr:Fuma_04409"/>
<dbReference type="InterPro" id="IPR017945">
    <property type="entry name" value="DHBP_synth_RibB-like_a/b_dom"/>
</dbReference>
<evidence type="ECO:0000313" key="16">
    <source>
        <dbReference type="EMBL" id="APZ94770.1"/>
    </source>
</evidence>
<dbReference type="GO" id="GO:0005737">
    <property type="term" value="C:cytoplasm"/>
    <property type="evidence" value="ECO:0007669"/>
    <property type="project" value="UniProtKB-SubCell"/>
</dbReference>
<feature type="binding site" evidence="14">
    <location>
        <position position="55"/>
    </location>
    <ligand>
        <name>ATP</name>
        <dbReference type="ChEBI" id="CHEBI:30616"/>
    </ligand>
</feature>
<feature type="binding site" evidence="14">
    <location>
        <position position="118"/>
    </location>
    <ligand>
        <name>ATP</name>
        <dbReference type="ChEBI" id="CHEBI:30616"/>
    </ligand>
</feature>
<accession>A0A1P8WL32</accession>
<keyword evidence="5 13" id="KW-0963">Cytoplasm</keyword>
<evidence type="ECO:0000256" key="7">
    <source>
        <dbReference type="ARBA" id="ARBA00022694"/>
    </source>
</evidence>
<feature type="binding site" evidence="14">
    <location>
        <position position="64"/>
    </location>
    <ligand>
        <name>L-threonine</name>
        <dbReference type="ChEBI" id="CHEBI:57926"/>
    </ligand>
</feature>
<dbReference type="RefSeq" id="WP_077026032.1">
    <property type="nucleotide sequence ID" value="NZ_CP017641.1"/>
</dbReference>
<feature type="domain" description="YrdC-like" evidence="15">
    <location>
        <begin position="10"/>
        <end position="196"/>
    </location>
</feature>
<comment type="catalytic activity">
    <reaction evidence="12 13">
        <text>L-threonine + hydrogencarbonate + ATP = L-threonylcarbamoyladenylate + diphosphate + H2O</text>
        <dbReference type="Rhea" id="RHEA:36407"/>
        <dbReference type="ChEBI" id="CHEBI:15377"/>
        <dbReference type="ChEBI" id="CHEBI:17544"/>
        <dbReference type="ChEBI" id="CHEBI:30616"/>
        <dbReference type="ChEBI" id="CHEBI:33019"/>
        <dbReference type="ChEBI" id="CHEBI:57926"/>
        <dbReference type="ChEBI" id="CHEBI:73682"/>
        <dbReference type="EC" id="2.7.7.87"/>
    </reaction>
</comment>
<feature type="binding site" evidence="14">
    <location>
        <position position="232"/>
    </location>
    <ligand>
        <name>ATP</name>
        <dbReference type="ChEBI" id="CHEBI:30616"/>
    </ligand>
</feature>
<feature type="binding site" evidence="14">
    <location>
        <position position="178"/>
    </location>
    <ligand>
        <name>L-threonine</name>
        <dbReference type="ChEBI" id="CHEBI:57926"/>
    </ligand>
</feature>
<dbReference type="SUPFAM" id="SSF55821">
    <property type="entry name" value="YrdC/RibB"/>
    <property type="match status" value="1"/>
</dbReference>
<dbReference type="STRING" id="1891926.Fuma_04409"/>
<evidence type="ECO:0000256" key="14">
    <source>
        <dbReference type="PIRSR" id="PIRSR004930-1"/>
    </source>
</evidence>
<evidence type="ECO:0000256" key="13">
    <source>
        <dbReference type="PIRNR" id="PIRNR004930"/>
    </source>
</evidence>
<evidence type="ECO:0000256" key="1">
    <source>
        <dbReference type="ARBA" id="ARBA00004496"/>
    </source>
</evidence>
<comment type="subcellular location">
    <subcellularLocation>
        <location evidence="1 13">Cytoplasm</location>
    </subcellularLocation>
</comment>
<dbReference type="PANTHER" id="PTHR17490">
    <property type="entry name" value="SUA5"/>
    <property type="match status" value="1"/>
</dbReference>
<dbReference type="Gene3D" id="3.40.50.11030">
    <property type="entry name" value="Threonylcarbamoyl-AMP synthase, C-terminal domain"/>
    <property type="match status" value="1"/>
</dbReference>
<dbReference type="GO" id="GO:0005524">
    <property type="term" value="F:ATP binding"/>
    <property type="evidence" value="ECO:0007669"/>
    <property type="project" value="UniProtKB-UniRule"/>
</dbReference>
<evidence type="ECO:0000256" key="3">
    <source>
        <dbReference type="ARBA" id="ARBA00012584"/>
    </source>
</evidence>
<comment type="similarity">
    <text evidence="2 13">Belongs to the SUA5 family.</text>
</comment>
<protein>
    <recommendedName>
        <fullName evidence="4 13">Threonylcarbamoyl-AMP synthase</fullName>
        <shortName evidence="13">TC-AMP synthase</shortName>
        <ecNumber evidence="3 13">2.7.7.87</ecNumber>
    </recommendedName>
    <alternativeName>
        <fullName evidence="11 13">L-threonylcarbamoyladenylate synthase</fullName>
    </alternativeName>
</protein>
<dbReference type="GO" id="GO:0006450">
    <property type="term" value="P:regulation of translational fidelity"/>
    <property type="evidence" value="ECO:0007669"/>
    <property type="project" value="TreeGrafter"/>
</dbReference>
<dbReference type="GO" id="GO:0000049">
    <property type="term" value="F:tRNA binding"/>
    <property type="evidence" value="ECO:0007669"/>
    <property type="project" value="TreeGrafter"/>
</dbReference>
<feature type="binding site" evidence="14">
    <location>
        <position position="138"/>
    </location>
    <ligand>
        <name>L-threonine</name>
        <dbReference type="ChEBI" id="CHEBI:57926"/>
    </ligand>
</feature>
<dbReference type="Proteomes" id="UP000187735">
    <property type="component" value="Chromosome"/>
</dbReference>
<evidence type="ECO:0000256" key="4">
    <source>
        <dbReference type="ARBA" id="ARBA00015492"/>
    </source>
</evidence>
<dbReference type="PROSITE" id="PS51163">
    <property type="entry name" value="YRDC"/>
    <property type="match status" value="1"/>
</dbReference>
<keyword evidence="6 13" id="KW-0808">Transferase</keyword>
<feature type="binding site" evidence="14">
    <location>
        <position position="140"/>
    </location>
    <ligand>
        <name>ATP</name>
        <dbReference type="ChEBI" id="CHEBI:30616"/>
    </ligand>
</feature>
<keyword evidence="17" id="KW-1185">Reference proteome</keyword>
<sequence length="326" mass="33769">MPPTSKTVLTRDVSAAADMLRNGGLVAFPTETVYGLGADARNPVSVARIFESKQRPTFDPLIVHAANVESVRELVLDFPQVAQQLADAFWPGPLTLVLPKRDEISDLVTAGLPGVGIRVPNHPLALELLSAAGCPVAAPSANPFGGISPTTALHVRDGLDGRVDLVLDGGPCGVGVESTVLSLMTKVPTVLRPGGLPIEDLEAVIGPVARAVSDPSRDDSAQPSPGMLSRHYAPATLLTVIASGQTAVPVVGKRSGLLTYGASEVASGFDAVERLSETADLQTCAANFFAGLRSLDSQNLDVIIAHSFPPTGLGVALNDRLKRASG</sequence>
<feature type="binding site" evidence="14">
    <location>
        <position position="32"/>
    </location>
    <ligand>
        <name>L-threonine</name>
        <dbReference type="ChEBI" id="CHEBI:57926"/>
    </ligand>
</feature>
<feature type="binding site" evidence="14">
    <location>
        <position position="192"/>
    </location>
    <ligand>
        <name>ATP</name>
        <dbReference type="ChEBI" id="CHEBI:30616"/>
    </ligand>
</feature>
<evidence type="ECO:0000313" key="17">
    <source>
        <dbReference type="Proteomes" id="UP000187735"/>
    </source>
</evidence>
<dbReference type="GO" id="GO:0003725">
    <property type="term" value="F:double-stranded RNA binding"/>
    <property type="evidence" value="ECO:0007669"/>
    <property type="project" value="UniProtKB-UniRule"/>
</dbReference>
<keyword evidence="10 13" id="KW-0067">ATP-binding</keyword>
<dbReference type="InterPro" id="IPR010923">
    <property type="entry name" value="T(6)A37_SUA5"/>
</dbReference>
<feature type="binding site" evidence="14">
    <location>
        <position position="148"/>
    </location>
    <ligand>
        <name>ATP</name>
        <dbReference type="ChEBI" id="CHEBI:30616"/>
    </ligand>
</feature>